<proteinExistence type="predicted"/>
<feature type="transmembrane region" description="Helical" evidence="1">
    <location>
        <begin position="29"/>
        <end position="48"/>
    </location>
</feature>
<keyword evidence="1" id="KW-0812">Transmembrane</keyword>
<evidence type="ECO:0000313" key="2">
    <source>
        <dbReference type="EMBL" id="QEG09529.1"/>
    </source>
</evidence>
<evidence type="ECO:0000256" key="1">
    <source>
        <dbReference type="SAM" id="Phobius"/>
    </source>
</evidence>
<evidence type="ECO:0000313" key="3">
    <source>
        <dbReference type="Proteomes" id="UP000322680"/>
    </source>
</evidence>
<sequence>MSRAAVIKHNTIKSELVDGIKCYKCSKFFSWKLMVVDVVVIAAALLILH</sequence>
<dbReference type="Proteomes" id="UP000322680">
    <property type="component" value="Segment"/>
</dbReference>
<reference evidence="3" key="1">
    <citation type="submission" date="2019-06" db="EMBL/GenBank/DDBJ databases">
        <title>Complete Genome Sequence of Serratia marcescens Myophage MyoSmar.</title>
        <authorList>
            <person name="Cooper S."/>
            <person name="Nguyen Q."/>
            <person name="Newkirk H."/>
            <person name="Liu M."/>
            <person name="Cahill J."/>
            <person name="Ramsey J."/>
        </authorList>
    </citation>
    <scope>NUCLEOTIDE SEQUENCE [LARGE SCALE GENOMIC DNA]</scope>
</reference>
<name>A0A5B9N7G7_9CAUD</name>
<accession>A0A5B9N7G7</accession>
<organism evidence="2 3">
    <name type="scientific">Serratia phage MyoSmar</name>
    <dbReference type="NCBI Taxonomy" id="2596673"/>
    <lineage>
        <taxon>Viruses</taxon>
        <taxon>Duplodnaviria</taxon>
        <taxon>Heunggongvirae</taxon>
        <taxon>Uroviricota</taxon>
        <taxon>Caudoviricetes</taxon>
        <taxon>Lindbergviridae</taxon>
        <taxon>Myosmarvirus</taxon>
        <taxon>Myosmarvirus myosmar</taxon>
    </lineage>
</organism>
<keyword evidence="1" id="KW-0472">Membrane</keyword>
<keyword evidence="1" id="KW-1133">Transmembrane helix</keyword>
<gene>
    <name evidence="2" type="ORF">CPT_MyoSmar_080</name>
</gene>
<dbReference type="EMBL" id="MN062189">
    <property type="protein sequence ID" value="QEG09529.1"/>
    <property type="molecule type" value="Genomic_DNA"/>
</dbReference>
<protein>
    <submittedName>
        <fullName evidence="2">Uncharacterized protein</fullName>
    </submittedName>
</protein>
<keyword evidence="3" id="KW-1185">Reference proteome</keyword>